<evidence type="ECO:0000256" key="6">
    <source>
        <dbReference type="ARBA" id="ARBA00022833"/>
    </source>
</evidence>
<dbReference type="InterPro" id="IPR009045">
    <property type="entry name" value="Zn_M74/Hedgehog-like"/>
</dbReference>
<keyword evidence="5" id="KW-0378">Hydrolase</keyword>
<feature type="region of interest" description="Disordered" evidence="9">
    <location>
        <begin position="238"/>
        <end position="281"/>
    </location>
</feature>
<name>A0A255Z168_9PROT</name>
<evidence type="ECO:0000256" key="10">
    <source>
        <dbReference type="SAM" id="SignalP"/>
    </source>
</evidence>
<dbReference type="EMBL" id="NOXU01000026">
    <property type="protein sequence ID" value="OYQ35161.1"/>
    <property type="molecule type" value="Genomic_DNA"/>
</dbReference>
<feature type="disulfide bond" evidence="8">
    <location>
        <begin position="204"/>
        <end position="252"/>
    </location>
</feature>
<reference evidence="11 12" key="1">
    <citation type="submission" date="2017-07" db="EMBL/GenBank/DDBJ databases">
        <title>Niveispirillum cyanobacteriorum sp. nov., isolated from cyanobacterial aggregates in a eutrophic lake.</title>
        <authorList>
            <person name="Cai H."/>
        </authorList>
    </citation>
    <scope>NUCLEOTIDE SEQUENCE [LARGE SCALE GENOMIC DNA]</scope>
    <source>
        <strain evidence="12">TH1-14</strain>
    </source>
</reference>
<keyword evidence="2" id="KW-0479">Metal-binding</keyword>
<organism evidence="11 12">
    <name type="scientific">Niveispirillum lacus</name>
    <dbReference type="NCBI Taxonomy" id="1981099"/>
    <lineage>
        <taxon>Bacteria</taxon>
        <taxon>Pseudomonadati</taxon>
        <taxon>Pseudomonadota</taxon>
        <taxon>Alphaproteobacteria</taxon>
        <taxon>Rhodospirillales</taxon>
        <taxon>Azospirillaceae</taxon>
        <taxon>Niveispirillum</taxon>
    </lineage>
</organism>
<dbReference type="GO" id="GO:0046872">
    <property type="term" value="F:metal ion binding"/>
    <property type="evidence" value="ECO:0007669"/>
    <property type="project" value="UniProtKB-KW"/>
</dbReference>
<dbReference type="InterPro" id="IPR005073">
    <property type="entry name" value="Peptidase_M74"/>
</dbReference>
<evidence type="ECO:0000256" key="1">
    <source>
        <dbReference type="ARBA" id="ARBA00022670"/>
    </source>
</evidence>
<evidence type="ECO:0000256" key="9">
    <source>
        <dbReference type="SAM" id="MobiDB-lite"/>
    </source>
</evidence>
<keyword evidence="1" id="KW-0645">Protease</keyword>
<protein>
    <submittedName>
        <fullName evidence="11">Penicillin-insensitive murein endopeptidase</fullName>
    </submittedName>
</protein>
<comment type="caution">
    <text evidence="11">The sequence shown here is derived from an EMBL/GenBank/DDBJ whole genome shotgun (WGS) entry which is preliminary data.</text>
</comment>
<dbReference type="NCBIfam" id="NF006947">
    <property type="entry name" value="PRK09429.1"/>
    <property type="match status" value="1"/>
</dbReference>
<dbReference type="Proteomes" id="UP000216998">
    <property type="component" value="Unassembled WGS sequence"/>
</dbReference>
<evidence type="ECO:0000313" key="11">
    <source>
        <dbReference type="EMBL" id="OYQ35161.1"/>
    </source>
</evidence>
<dbReference type="OrthoDB" id="1467367at2"/>
<dbReference type="SUPFAM" id="SSF55166">
    <property type="entry name" value="Hedgehog/DD-peptidase"/>
    <property type="match status" value="1"/>
</dbReference>
<dbReference type="Pfam" id="PF03411">
    <property type="entry name" value="Peptidase_M74"/>
    <property type="match status" value="1"/>
</dbReference>
<feature type="chain" id="PRO_5012423045" evidence="10">
    <location>
        <begin position="25"/>
        <end position="291"/>
    </location>
</feature>
<feature type="signal peptide" evidence="10">
    <location>
        <begin position="1"/>
        <end position="24"/>
    </location>
</feature>
<feature type="disulfide bond" evidence="8">
    <location>
        <begin position="62"/>
        <end position="283"/>
    </location>
</feature>
<keyword evidence="3 10" id="KW-0732">Signal</keyword>
<keyword evidence="12" id="KW-1185">Reference proteome</keyword>
<dbReference type="GO" id="GO:0030288">
    <property type="term" value="C:outer membrane-bounded periplasmic space"/>
    <property type="evidence" value="ECO:0007669"/>
    <property type="project" value="InterPro"/>
</dbReference>
<evidence type="ECO:0000256" key="7">
    <source>
        <dbReference type="ARBA" id="ARBA00023049"/>
    </source>
</evidence>
<keyword evidence="8" id="KW-1015">Disulfide bond</keyword>
<accession>A0A255Z168</accession>
<evidence type="ECO:0000256" key="4">
    <source>
        <dbReference type="ARBA" id="ARBA00022764"/>
    </source>
</evidence>
<dbReference type="GO" id="GO:0004252">
    <property type="term" value="F:serine-type endopeptidase activity"/>
    <property type="evidence" value="ECO:0007669"/>
    <property type="project" value="InterPro"/>
</dbReference>
<gene>
    <name evidence="11" type="ORF">CHU95_07955</name>
</gene>
<proteinExistence type="predicted"/>
<dbReference type="AlphaFoldDB" id="A0A255Z168"/>
<keyword evidence="6" id="KW-0862">Zinc</keyword>
<evidence type="ECO:0000256" key="2">
    <source>
        <dbReference type="ARBA" id="ARBA00022723"/>
    </source>
</evidence>
<dbReference type="Gene3D" id="3.30.1380.10">
    <property type="match status" value="1"/>
</dbReference>
<evidence type="ECO:0000256" key="8">
    <source>
        <dbReference type="PIRSR" id="PIRSR018455-2"/>
    </source>
</evidence>
<keyword evidence="4" id="KW-0574">Periplasm</keyword>
<evidence type="ECO:0000256" key="5">
    <source>
        <dbReference type="ARBA" id="ARBA00022801"/>
    </source>
</evidence>
<sequence>MGRLTHRSAPLLLALMLGAAPVWAVDTDRPQQSSVAPASAPHDLRHPGKGPAEPIGTYANGCVRGAEALPADGHGFQVLNLSRHRNYGHPDLIAYLTSLAAEVEREGLGILSIGDMSMPRGGRMKTGHASHQMGLDVDIWFVLDLGRLPPAAREREDFATMVDVQTQRVNSNFGPAQIRLMKLAASAPNVTRIFVNPAIKLALCEAAGEDKGWLRKVRPWFGHAAHLHVRLACPSGASQCEVQEPPPEGDGCGEELLSWFQPPPPETGPPAPPKPPPPPPAACLALYGEPD</sequence>
<dbReference type="PIRSF" id="PIRSF018455">
    <property type="entry name" value="MepA"/>
    <property type="match status" value="1"/>
</dbReference>
<dbReference type="GO" id="GO:0008237">
    <property type="term" value="F:metallopeptidase activity"/>
    <property type="evidence" value="ECO:0007669"/>
    <property type="project" value="UniProtKB-KW"/>
</dbReference>
<feature type="disulfide bond" evidence="8">
    <location>
        <begin position="233"/>
        <end position="240"/>
    </location>
</feature>
<dbReference type="RefSeq" id="WP_094455500.1">
    <property type="nucleotide sequence ID" value="NZ_NOXU01000026.1"/>
</dbReference>
<dbReference type="GO" id="GO:0006508">
    <property type="term" value="P:proteolysis"/>
    <property type="evidence" value="ECO:0007669"/>
    <property type="project" value="UniProtKB-KW"/>
</dbReference>
<evidence type="ECO:0000256" key="3">
    <source>
        <dbReference type="ARBA" id="ARBA00022729"/>
    </source>
</evidence>
<feature type="compositionally biased region" description="Pro residues" evidence="9">
    <location>
        <begin position="261"/>
        <end position="281"/>
    </location>
</feature>
<evidence type="ECO:0000313" key="12">
    <source>
        <dbReference type="Proteomes" id="UP000216998"/>
    </source>
</evidence>
<feature type="region of interest" description="Disordered" evidence="9">
    <location>
        <begin position="32"/>
        <end position="53"/>
    </location>
</feature>
<keyword evidence="7" id="KW-0482">Metalloprotease</keyword>